<comment type="similarity">
    <text evidence="3 12 13">Belongs to the triosephosphate isomerase family.</text>
</comment>
<feature type="binding site" evidence="12">
    <location>
        <begin position="251"/>
        <end position="252"/>
    </location>
    <ligand>
        <name>substrate</name>
    </ligand>
</feature>
<evidence type="ECO:0000256" key="12">
    <source>
        <dbReference type="HAMAP-Rule" id="MF_00147"/>
    </source>
</evidence>
<dbReference type="InterPro" id="IPR000652">
    <property type="entry name" value="Triosephosphate_isomerase"/>
</dbReference>
<reference evidence="14" key="1">
    <citation type="submission" date="2024-05" db="EMBL/GenBank/DDBJ databases">
        <authorList>
            <person name="Cai S.Y."/>
            <person name="Jin L.M."/>
            <person name="Li H.R."/>
        </authorList>
    </citation>
    <scope>NUCLEOTIDE SEQUENCE</scope>
    <source>
        <strain evidence="14">A5-74</strain>
    </source>
</reference>
<organism evidence="14">
    <name type="scientific">Nakamurella sp. A5-74</name>
    <dbReference type="NCBI Taxonomy" id="3158264"/>
    <lineage>
        <taxon>Bacteria</taxon>
        <taxon>Bacillati</taxon>
        <taxon>Actinomycetota</taxon>
        <taxon>Actinomycetes</taxon>
        <taxon>Nakamurellales</taxon>
        <taxon>Nakamurellaceae</taxon>
        <taxon>Nakamurella</taxon>
    </lineage>
</organism>
<dbReference type="InterPro" id="IPR020861">
    <property type="entry name" value="Triosephosphate_isomerase_AS"/>
</dbReference>
<feature type="active site" description="Electrophile" evidence="12">
    <location>
        <position position="109"/>
    </location>
</feature>
<evidence type="ECO:0000256" key="3">
    <source>
        <dbReference type="ARBA" id="ARBA00007422"/>
    </source>
</evidence>
<gene>
    <name evidence="12 14" type="primary">tpiA</name>
    <name evidence="14" type="ORF">ABLG96_10590</name>
</gene>
<feature type="binding site" evidence="12">
    <location>
        <position position="230"/>
    </location>
    <ligand>
        <name>substrate</name>
    </ligand>
</feature>
<dbReference type="EMBL" id="CP159218">
    <property type="protein sequence ID" value="XCG65679.1"/>
    <property type="molecule type" value="Genomic_DNA"/>
</dbReference>
<feature type="binding site" evidence="12">
    <location>
        <begin position="19"/>
        <end position="21"/>
    </location>
    <ligand>
        <name>substrate</name>
    </ligand>
</feature>
<evidence type="ECO:0000256" key="2">
    <source>
        <dbReference type="ARBA" id="ARBA00004742"/>
    </source>
</evidence>
<dbReference type="InterPro" id="IPR013785">
    <property type="entry name" value="Aldolase_TIM"/>
</dbReference>
<comment type="subunit">
    <text evidence="4 12 13">Homodimer.</text>
</comment>
<keyword evidence="9 12" id="KW-0324">Glycolysis</keyword>
<keyword evidence="8 12" id="KW-0963">Cytoplasm</keyword>
<dbReference type="RefSeq" id="WP_353651284.1">
    <property type="nucleotide sequence ID" value="NZ_CP159218.1"/>
</dbReference>
<dbReference type="HAMAP" id="MF_00147_B">
    <property type="entry name" value="TIM_B"/>
    <property type="match status" value="1"/>
</dbReference>
<dbReference type="GO" id="GO:0006094">
    <property type="term" value="P:gluconeogenesis"/>
    <property type="evidence" value="ECO:0007669"/>
    <property type="project" value="UniProtKB-UniRule"/>
</dbReference>
<evidence type="ECO:0000313" key="14">
    <source>
        <dbReference type="EMBL" id="XCG65679.1"/>
    </source>
</evidence>
<evidence type="ECO:0000256" key="5">
    <source>
        <dbReference type="ARBA" id="ARBA00011940"/>
    </source>
</evidence>
<evidence type="ECO:0000256" key="9">
    <source>
        <dbReference type="ARBA" id="ARBA00023152"/>
    </source>
</evidence>
<dbReference type="CDD" id="cd00311">
    <property type="entry name" value="TIM"/>
    <property type="match status" value="1"/>
</dbReference>
<evidence type="ECO:0000256" key="6">
    <source>
        <dbReference type="ARBA" id="ARBA00019397"/>
    </source>
</evidence>
<dbReference type="EC" id="5.3.1.1" evidence="5 12"/>
<dbReference type="GO" id="GO:0004807">
    <property type="term" value="F:triose-phosphate isomerase activity"/>
    <property type="evidence" value="ECO:0007669"/>
    <property type="project" value="UniProtKB-UniRule"/>
</dbReference>
<protein>
    <recommendedName>
        <fullName evidence="6 12">Triosephosphate isomerase</fullName>
        <shortName evidence="12">TIM</shortName>
        <shortName evidence="12">TPI</shortName>
        <ecNumber evidence="5 12">5.3.1.1</ecNumber>
    </recommendedName>
    <alternativeName>
        <fullName evidence="12">Triose-phosphate isomerase</fullName>
    </alternativeName>
</protein>
<dbReference type="AlphaFoldDB" id="A0AAU8DWN8"/>
<keyword evidence="10 12" id="KW-0413">Isomerase</keyword>
<accession>A0AAU8DWN8</accession>
<dbReference type="FunFam" id="3.20.20.70:FF:000020">
    <property type="entry name" value="Triosephosphate isomerase"/>
    <property type="match status" value="1"/>
</dbReference>
<evidence type="ECO:0000256" key="7">
    <source>
        <dbReference type="ARBA" id="ARBA00022432"/>
    </source>
</evidence>
<dbReference type="NCBIfam" id="TIGR00419">
    <property type="entry name" value="tim"/>
    <property type="match status" value="1"/>
</dbReference>
<dbReference type="PANTHER" id="PTHR21139:SF42">
    <property type="entry name" value="TRIOSEPHOSPHATE ISOMERASE"/>
    <property type="match status" value="1"/>
</dbReference>
<evidence type="ECO:0000256" key="4">
    <source>
        <dbReference type="ARBA" id="ARBA00011738"/>
    </source>
</evidence>
<comment type="subcellular location">
    <subcellularLocation>
        <location evidence="12 13">Cytoplasm</location>
    </subcellularLocation>
</comment>
<dbReference type="PROSITE" id="PS00171">
    <property type="entry name" value="TIM_1"/>
    <property type="match status" value="1"/>
</dbReference>
<comment type="function">
    <text evidence="11 12">Involved in the gluconeogenesis. Catalyzes stereospecifically the conversion of dihydroxyacetone phosphate (DHAP) to D-glyceraldehyde-3-phosphate (G3P).</text>
</comment>
<dbReference type="Pfam" id="PF00121">
    <property type="entry name" value="TIM"/>
    <property type="match status" value="1"/>
</dbReference>
<dbReference type="GO" id="GO:0006096">
    <property type="term" value="P:glycolytic process"/>
    <property type="evidence" value="ECO:0007669"/>
    <property type="project" value="UniProtKB-UniRule"/>
</dbReference>
<name>A0AAU8DWN8_9ACTN</name>
<dbReference type="PANTHER" id="PTHR21139">
    <property type="entry name" value="TRIOSEPHOSPHATE ISOMERASE"/>
    <property type="match status" value="1"/>
</dbReference>
<dbReference type="Gene3D" id="3.20.20.70">
    <property type="entry name" value="Aldolase class I"/>
    <property type="match status" value="1"/>
</dbReference>
<evidence type="ECO:0000256" key="1">
    <source>
        <dbReference type="ARBA" id="ARBA00000474"/>
    </source>
</evidence>
<comment type="catalytic activity">
    <reaction evidence="1 12 13">
        <text>D-glyceraldehyde 3-phosphate = dihydroxyacetone phosphate</text>
        <dbReference type="Rhea" id="RHEA:18585"/>
        <dbReference type="ChEBI" id="CHEBI:57642"/>
        <dbReference type="ChEBI" id="CHEBI:59776"/>
        <dbReference type="EC" id="5.3.1.1"/>
    </reaction>
</comment>
<evidence type="ECO:0000256" key="11">
    <source>
        <dbReference type="ARBA" id="ARBA00055680"/>
    </source>
</evidence>
<evidence type="ECO:0000256" key="13">
    <source>
        <dbReference type="RuleBase" id="RU363013"/>
    </source>
</evidence>
<dbReference type="InterPro" id="IPR022896">
    <property type="entry name" value="TrioseP_Isoase_bac/euk"/>
</dbReference>
<dbReference type="InterPro" id="IPR035990">
    <property type="entry name" value="TIM_sf"/>
</dbReference>
<feature type="active site" description="Proton acceptor" evidence="12">
    <location>
        <position position="184"/>
    </location>
</feature>
<feature type="binding site" evidence="12">
    <location>
        <position position="190"/>
    </location>
    <ligand>
        <name>substrate</name>
    </ligand>
</feature>
<keyword evidence="7 12" id="KW-0312">Gluconeogenesis</keyword>
<evidence type="ECO:0000256" key="8">
    <source>
        <dbReference type="ARBA" id="ARBA00022490"/>
    </source>
</evidence>
<dbReference type="GO" id="GO:0005829">
    <property type="term" value="C:cytosol"/>
    <property type="evidence" value="ECO:0007669"/>
    <property type="project" value="TreeGrafter"/>
</dbReference>
<comment type="pathway">
    <text evidence="12 13">Carbohydrate degradation; glycolysis; D-glyceraldehyde 3-phosphate from glycerone phosphate: step 1/1.</text>
</comment>
<proteinExistence type="inferred from homology"/>
<dbReference type="GO" id="GO:0046166">
    <property type="term" value="P:glyceraldehyde-3-phosphate biosynthetic process"/>
    <property type="evidence" value="ECO:0007669"/>
    <property type="project" value="TreeGrafter"/>
</dbReference>
<evidence type="ECO:0000256" key="10">
    <source>
        <dbReference type="ARBA" id="ARBA00023235"/>
    </source>
</evidence>
<sequence>MSTAQSQFPGNRSLLIAGNWKMNLNHLEAISVVQKLAFTLPEKYLDRVEVVVLPPFTDIRSVQTLIDGDKLKLKHGAQDLSPQDSGAYTGDISGVMLAKLGCSYVTVGHSERREIHSESDAVIGTKVVAALRNGLVPILCVGEGLQVREAGNQVQHSVAQLLTALENVTLENTEQAQNLVLAYEPVWAIGTGRVATPADAQEVCGALRAALATQYSPAVAGAVRVLYGGSVKSGNVAEIVAQPDIDGALVGGASLDPTEFATLAANSVGVLA</sequence>
<dbReference type="SUPFAM" id="SSF51351">
    <property type="entry name" value="Triosephosphate isomerase (TIM)"/>
    <property type="match status" value="1"/>
</dbReference>
<dbReference type="PROSITE" id="PS51440">
    <property type="entry name" value="TIM_2"/>
    <property type="match status" value="1"/>
</dbReference>
<dbReference type="GO" id="GO:0019563">
    <property type="term" value="P:glycerol catabolic process"/>
    <property type="evidence" value="ECO:0007669"/>
    <property type="project" value="TreeGrafter"/>
</dbReference>
<comment type="pathway">
    <text evidence="2 12 13">Carbohydrate biosynthesis; gluconeogenesis.</text>
</comment>